<dbReference type="Proteomes" id="UP000694872">
    <property type="component" value="Unplaced"/>
</dbReference>
<gene>
    <name evidence="2" type="primary">LOC106124197</name>
</gene>
<evidence type="ECO:0000256" key="1">
    <source>
        <dbReference type="SAM" id="SignalP"/>
    </source>
</evidence>
<dbReference type="AlphaFoldDB" id="A0AAJ6ZN67"/>
<dbReference type="KEGG" id="pxu:106124197"/>
<evidence type="ECO:0000313" key="2">
    <source>
        <dbReference type="RefSeq" id="XP_013176121.1"/>
    </source>
</evidence>
<dbReference type="RefSeq" id="XP_013176121.1">
    <property type="nucleotide sequence ID" value="XM_013320667.1"/>
</dbReference>
<protein>
    <submittedName>
        <fullName evidence="2">Uncharacterized protein LOC106124197</fullName>
    </submittedName>
</protein>
<reference evidence="2" key="1">
    <citation type="submission" date="2025-08" db="UniProtKB">
        <authorList>
            <consortium name="RefSeq"/>
        </authorList>
    </citation>
    <scope>IDENTIFICATION</scope>
</reference>
<accession>A0AAJ6ZN67</accession>
<organism evidence="2">
    <name type="scientific">Papilio xuthus</name>
    <name type="common">Asian swallowtail butterfly</name>
    <dbReference type="NCBI Taxonomy" id="66420"/>
    <lineage>
        <taxon>Eukaryota</taxon>
        <taxon>Metazoa</taxon>
        <taxon>Ecdysozoa</taxon>
        <taxon>Arthropoda</taxon>
        <taxon>Hexapoda</taxon>
        <taxon>Insecta</taxon>
        <taxon>Pterygota</taxon>
        <taxon>Neoptera</taxon>
        <taxon>Endopterygota</taxon>
        <taxon>Lepidoptera</taxon>
        <taxon>Glossata</taxon>
        <taxon>Ditrysia</taxon>
        <taxon>Papilionoidea</taxon>
        <taxon>Papilionidae</taxon>
        <taxon>Papilioninae</taxon>
        <taxon>Papilio</taxon>
    </lineage>
</organism>
<sequence>MWRCACALALLCAALARTDNYKRAELATAPFVLGSRYGRSSPRMIAPRNDRFFMGSRYGKRSEPAVRILTPQDVTWRDVTSQDVTAQDVTSHDVTWRNIVRLCELQVFAPLCSLLQHPSKSLYNRIDQEPAEKMDYKE</sequence>
<proteinExistence type="predicted"/>
<keyword evidence="1" id="KW-0732">Signal</keyword>
<feature type="signal peptide" evidence="1">
    <location>
        <begin position="1"/>
        <end position="18"/>
    </location>
</feature>
<feature type="chain" id="PRO_5042551209" evidence="1">
    <location>
        <begin position="19"/>
        <end position="138"/>
    </location>
</feature>
<name>A0AAJ6ZN67_PAPXU</name>
<dbReference type="GeneID" id="106124197"/>